<evidence type="ECO:0000313" key="1">
    <source>
        <dbReference type="EMBL" id="MBY3588614.1"/>
    </source>
</evidence>
<dbReference type="RefSeq" id="WP_207608852.1">
    <property type="nucleotide sequence ID" value="NZ_CP071618.1"/>
</dbReference>
<organism evidence="1 2">
    <name type="scientific">Rhizobium bangladeshense</name>
    <dbReference type="NCBI Taxonomy" id="1138189"/>
    <lineage>
        <taxon>Bacteria</taxon>
        <taxon>Pseudomonadati</taxon>
        <taxon>Pseudomonadota</taxon>
        <taxon>Alphaproteobacteria</taxon>
        <taxon>Hyphomicrobiales</taxon>
        <taxon>Rhizobiaceae</taxon>
        <taxon>Rhizobium/Agrobacterium group</taxon>
        <taxon>Rhizobium</taxon>
    </lineage>
</organism>
<reference evidence="1 2" key="1">
    <citation type="submission" date="2020-06" db="EMBL/GenBank/DDBJ databases">
        <title>Global-level population genomics: horizontal gene transfer, symbiosis and evolution in Rhizobia.</title>
        <authorList>
            <person name="Gai Y."/>
        </authorList>
    </citation>
    <scope>NUCLEOTIDE SEQUENCE [LARGE SCALE GENOMIC DNA]</scope>
    <source>
        <strain evidence="1 2">PLR6_1b</strain>
    </source>
</reference>
<name>A0ABS7LAY4_9HYPH</name>
<proteinExistence type="predicted"/>
<keyword evidence="2" id="KW-1185">Reference proteome</keyword>
<accession>A0ABS7LAY4</accession>
<dbReference type="Proteomes" id="UP000720124">
    <property type="component" value="Unassembled WGS sequence"/>
</dbReference>
<gene>
    <name evidence="1" type="ORF">HJA87_01720</name>
</gene>
<sequence>MQTNRTERQCRMIITYPLMMITGLAGRGGRTLDGLAGLLRIKTKQNSAFFSPHKKHEDDCQHKLPHYVEYCDQVLAFFKDVAQLQRKTFSSVVSSHGH</sequence>
<dbReference type="EMBL" id="JABTXI010000001">
    <property type="protein sequence ID" value="MBY3588614.1"/>
    <property type="molecule type" value="Genomic_DNA"/>
</dbReference>
<evidence type="ECO:0000313" key="2">
    <source>
        <dbReference type="Proteomes" id="UP000720124"/>
    </source>
</evidence>
<comment type="caution">
    <text evidence="1">The sequence shown here is derived from an EMBL/GenBank/DDBJ whole genome shotgun (WGS) entry which is preliminary data.</text>
</comment>
<protein>
    <submittedName>
        <fullName evidence="1">Uncharacterized protein</fullName>
    </submittedName>
</protein>